<reference evidence="1 2" key="1">
    <citation type="journal article" date="2013" name="PLoS Genet.">
        <title>The genome and development-dependent transcriptomes of Pyronema confluens: a window into fungal evolution.</title>
        <authorList>
            <person name="Traeger S."/>
            <person name="Altegoer F."/>
            <person name="Freitag M."/>
            <person name="Gabaldon T."/>
            <person name="Kempken F."/>
            <person name="Kumar A."/>
            <person name="Marcet-Houben M."/>
            <person name="Poggeler S."/>
            <person name="Stajich J.E."/>
            <person name="Nowrousian M."/>
        </authorList>
    </citation>
    <scope>NUCLEOTIDE SEQUENCE [LARGE SCALE GENOMIC DNA]</scope>
    <source>
        <strain evidence="2">CBS 100304</strain>
        <tissue evidence="1">Vegetative mycelium</tissue>
    </source>
</reference>
<accession>U4LUV6</accession>
<dbReference type="Proteomes" id="UP000018144">
    <property type="component" value="Unassembled WGS sequence"/>
</dbReference>
<dbReference type="AlphaFoldDB" id="U4LUV6"/>
<protein>
    <submittedName>
        <fullName evidence="1">Uncharacterized protein</fullName>
    </submittedName>
</protein>
<evidence type="ECO:0000313" key="2">
    <source>
        <dbReference type="Proteomes" id="UP000018144"/>
    </source>
</evidence>
<organism evidence="1 2">
    <name type="scientific">Pyronema omphalodes (strain CBS 100304)</name>
    <name type="common">Pyronema confluens</name>
    <dbReference type="NCBI Taxonomy" id="1076935"/>
    <lineage>
        <taxon>Eukaryota</taxon>
        <taxon>Fungi</taxon>
        <taxon>Dikarya</taxon>
        <taxon>Ascomycota</taxon>
        <taxon>Pezizomycotina</taxon>
        <taxon>Pezizomycetes</taxon>
        <taxon>Pezizales</taxon>
        <taxon>Pyronemataceae</taxon>
        <taxon>Pyronema</taxon>
    </lineage>
</organism>
<sequence>MLVPPSRVRSSKFEIFELIFGPRNVHHTSDCVSFPCRPYAVILAVTNAEHRRSTLSLTLTAIAERLYMIQGLFGRRTGESRQCELKPNCACFNAGRAGYCKFPMVEAHEAPELSTPVDRRVGVKVLNTPHSDLVTSHKTDNEYRYRC</sequence>
<keyword evidence="2" id="KW-1185">Reference proteome</keyword>
<evidence type="ECO:0000313" key="1">
    <source>
        <dbReference type="EMBL" id="CCX34047.1"/>
    </source>
</evidence>
<dbReference type="EMBL" id="HF936296">
    <property type="protein sequence ID" value="CCX34047.1"/>
    <property type="molecule type" value="Genomic_DNA"/>
</dbReference>
<proteinExistence type="predicted"/>
<gene>
    <name evidence="1" type="ORF">PCON_02525</name>
</gene>
<name>U4LUV6_PYROM</name>